<comment type="caution">
    <text evidence="3">The sequence shown here is derived from an EMBL/GenBank/DDBJ whole genome shotgun (WGS) entry which is preliminary data.</text>
</comment>
<reference evidence="3 4" key="1">
    <citation type="submission" date="2013-02" db="EMBL/GenBank/DDBJ databases">
        <authorList>
            <person name="Fiebig A."/>
            <person name="Goeker M."/>
            <person name="Klenk H.-P.P."/>
        </authorList>
    </citation>
    <scope>NUCLEOTIDE SEQUENCE [LARGE SCALE GENOMIC DNA]</scope>
    <source>
        <strain evidence="3 4">DSM 19309</strain>
    </source>
</reference>
<name>A0A017HU70_9RHOB</name>
<dbReference type="InterPro" id="IPR011008">
    <property type="entry name" value="Dimeric_a/b-barrel"/>
</dbReference>
<evidence type="ECO:0000313" key="4">
    <source>
        <dbReference type="Proteomes" id="UP000019666"/>
    </source>
</evidence>
<dbReference type="HOGENOM" id="CLU_164654_0_0_5"/>
<dbReference type="Pfam" id="PF03795">
    <property type="entry name" value="YCII"/>
    <property type="match status" value="1"/>
</dbReference>
<accession>A0A017HU70</accession>
<dbReference type="InterPro" id="IPR005545">
    <property type="entry name" value="YCII"/>
</dbReference>
<comment type="similarity">
    <text evidence="1">Belongs to the YciI family.</text>
</comment>
<dbReference type="EMBL" id="AOSK01000030">
    <property type="protein sequence ID" value="EYD77304.1"/>
    <property type="molecule type" value="Genomic_DNA"/>
</dbReference>
<dbReference type="SUPFAM" id="SSF54909">
    <property type="entry name" value="Dimeric alpha+beta barrel"/>
    <property type="match status" value="1"/>
</dbReference>
<dbReference type="Gene3D" id="3.30.70.1060">
    <property type="entry name" value="Dimeric alpha+beta barrel"/>
    <property type="match status" value="1"/>
</dbReference>
<dbReference type="Proteomes" id="UP000019666">
    <property type="component" value="Unassembled WGS sequence"/>
</dbReference>
<protein>
    <recommendedName>
        <fullName evidence="2">YCII-related domain-containing protein</fullName>
    </recommendedName>
</protein>
<evidence type="ECO:0000256" key="1">
    <source>
        <dbReference type="ARBA" id="ARBA00007689"/>
    </source>
</evidence>
<evidence type="ECO:0000259" key="2">
    <source>
        <dbReference type="Pfam" id="PF03795"/>
    </source>
</evidence>
<organism evidence="3 4">
    <name type="scientific">Rubellimicrobium mesophilum DSM 19309</name>
    <dbReference type="NCBI Taxonomy" id="442562"/>
    <lineage>
        <taxon>Bacteria</taxon>
        <taxon>Pseudomonadati</taxon>
        <taxon>Pseudomonadota</taxon>
        <taxon>Alphaproteobacteria</taxon>
        <taxon>Rhodobacterales</taxon>
        <taxon>Roseobacteraceae</taxon>
        <taxon>Rubellimicrobium</taxon>
    </lineage>
</organism>
<dbReference type="RefSeq" id="WP_037277821.1">
    <property type="nucleotide sequence ID" value="NZ_KK088543.1"/>
</dbReference>
<dbReference type="AlphaFoldDB" id="A0A017HU70"/>
<proteinExistence type="inferred from homology"/>
<dbReference type="STRING" id="442562.Rumeso_01011"/>
<keyword evidence="4" id="KW-1185">Reference proteome</keyword>
<sequence>MPTYAYRILPPRADFVATIQPQEMALMGRHFEHLQKLHAQGIVRYVGRAENGDYGFCVFDAADEAQARALAESDPSVAEGLMRLELHPFKVVFDAPAP</sequence>
<evidence type="ECO:0000313" key="3">
    <source>
        <dbReference type="EMBL" id="EYD77304.1"/>
    </source>
</evidence>
<feature type="domain" description="YCII-related" evidence="2">
    <location>
        <begin position="21"/>
        <end position="89"/>
    </location>
</feature>
<gene>
    <name evidence="3" type="ORF">Rumeso_01011</name>
</gene>